<evidence type="ECO:0000259" key="5">
    <source>
        <dbReference type="Pfam" id="PF01168"/>
    </source>
</evidence>
<feature type="region of interest" description="Disordered" evidence="4">
    <location>
        <begin position="1"/>
        <end position="32"/>
    </location>
</feature>
<dbReference type="PANTHER" id="PTHR10146">
    <property type="entry name" value="PROLINE SYNTHETASE CO-TRANSCRIBED BACTERIAL HOMOLOG PROTEIN"/>
    <property type="match status" value="1"/>
</dbReference>
<protein>
    <submittedName>
        <fullName evidence="6">UPF0001 protein YggS</fullName>
    </submittedName>
</protein>
<dbReference type="Pfam" id="PF01168">
    <property type="entry name" value="Ala_racemase_N"/>
    <property type="match status" value="1"/>
</dbReference>
<dbReference type="SUPFAM" id="SSF51419">
    <property type="entry name" value="PLP-binding barrel"/>
    <property type="match status" value="1"/>
</dbReference>
<dbReference type="PANTHER" id="PTHR10146:SF14">
    <property type="entry name" value="PYRIDOXAL PHOSPHATE HOMEOSTASIS PROTEIN"/>
    <property type="match status" value="1"/>
</dbReference>
<keyword evidence="1 2" id="KW-0663">Pyridoxal phosphate</keyword>
<dbReference type="InterPro" id="IPR011078">
    <property type="entry name" value="PyrdxlP_homeostasis"/>
</dbReference>
<comment type="similarity">
    <text evidence="3">Belongs to the pyridoxal phosphate-binding protein YggS/PROSC family.</text>
</comment>
<dbReference type="GO" id="GO:0030170">
    <property type="term" value="F:pyridoxal phosphate binding"/>
    <property type="evidence" value="ECO:0007669"/>
    <property type="project" value="InterPro"/>
</dbReference>
<dbReference type="InterPro" id="IPR001608">
    <property type="entry name" value="Ala_racemase_N"/>
</dbReference>
<dbReference type="Gene3D" id="3.20.20.10">
    <property type="entry name" value="Alanine racemase"/>
    <property type="match status" value="1"/>
</dbReference>
<evidence type="ECO:0000313" key="6">
    <source>
        <dbReference type="EMBL" id="CAA9226049.1"/>
    </source>
</evidence>
<organism evidence="6">
    <name type="scientific">uncultured Acidimicrobiales bacterium</name>
    <dbReference type="NCBI Taxonomy" id="310071"/>
    <lineage>
        <taxon>Bacteria</taxon>
        <taxon>Bacillati</taxon>
        <taxon>Actinomycetota</taxon>
        <taxon>Acidimicrobiia</taxon>
        <taxon>Acidimicrobiales</taxon>
        <taxon>environmental samples</taxon>
    </lineage>
</organism>
<gene>
    <name evidence="6" type="ORF">AVDCRST_MAG10-922</name>
</gene>
<name>A0A6J4HJ86_9ACTN</name>
<dbReference type="AlphaFoldDB" id="A0A6J4HJ86"/>
<reference evidence="6" key="1">
    <citation type="submission" date="2020-02" db="EMBL/GenBank/DDBJ databases">
        <authorList>
            <person name="Meier V. D."/>
        </authorList>
    </citation>
    <scope>NUCLEOTIDE SEQUENCE</scope>
    <source>
        <strain evidence="6">AVDCRST_MAG10</strain>
    </source>
</reference>
<proteinExistence type="inferred from homology"/>
<sequence length="259" mass="27157">MEPGHRPCRRAAEAPAGGPSGLHERSDQDPMSEMTIDTPAVAERLDAVRARIAATGRAPDDIVVVAVTKGFGADAVEAAAAIGLDDVGENYAQELDAKWKAVPGDGRRWHFLGRVQRNKVRTIAGAVHLWQGVDRVAAGEEIARRAPGARVLVQVNIDGDGAPAGRNGCAPDGVPELVERLDGLGLDVRGLMAVGPPGEPELARPGFRTVSALADRLGLAVRSMGMTDDFGVAVEEGSTMVRVGRGLFGARPVAPSMRR</sequence>
<dbReference type="PIRSF" id="PIRSF004848">
    <property type="entry name" value="YBL036c_PLPDEIII"/>
    <property type="match status" value="1"/>
</dbReference>
<dbReference type="InterPro" id="IPR029066">
    <property type="entry name" value="PLP-binding_barrel"/>
</dbReference>
<dbReference type="CDD" id="cd00635">
    <property type="entry name" value="PLPDE_III_YBL036c_like"/>
    <property type="match status" value="1"/>
</dbReference>
<evidence type="ECO:0000256" key="4">
    <source>
        <dbReference type="SAM" id="MobiDB-lite"/>
    </source>
</evidence>
<dbReference type="EMBL" id="CADCTB010000060">
    <property type="protein sequence ID" value="CAA9226049.1"/>
    <property type="molecule type" value="Genomic_DNA"/>
</dbReference>
<accession>A0A6J4HJ86</accession>
<comment type="cofactor">
    <cofactor evidence="2">
        <name>pyridoxal 5'-phosphate</name>
        <dbReference type="ChEBI" id="CHEBI:597326"/>
    </cofactor>
</comment>
<evidence type="ECO:0000256" key="1">
    <source>
        <dbReference type="ARBA" id="ARBA00022898"/>
    </source>
</evidence>
<feature type="modified residue" description="N6-(pyridoxal phosphate)lysine" evidence="2">
    <location>
        <position position="69"/>
    </location>
</feature>
<evidence type="ECO:0000256" key="3">
    <source>
        <dbReference type="RuleBase" id="RU004514"/>
    </source>
</evidence>
<evidence type="ECO:0000256" key="2">
    <source>
        <dbReference type="PIRSR" id="PIRSR004848-1"/>
    </source>
</evidence>
<feature type="domain" description="Alanine racemase N-terminal" evidence="5">
    <location>
        <begin position="45"/>
        <end position="252"/>
    </location>
</feature>